<evidence type="ECO:0000259" key="1">
    <source>
        <dbReference type="SMART" id="SM00871"/>
    </source>
</evidence>
<dbReference type="InterPro" id="IPR011256">
    <property type="entry name" value="Reg_factor_effector_dom_sf"/>
</dbReference>
<dbReference type="Pfam" id="PF06445">
    <property type="entry name" value="GyrI-like"/>
    <property type="match status" value="1"/>
</dbReference>
<evidence type="ECO:0000313" key="3">
    <source>
        <dbReference type="Proteomes" id="UP000618952"/>
    </source>
</evidence>
<comment type="caution">
    <text evidence="2">The sequence shown here is derived from an EMBL/GenBank/DDBJ whole genome shotgun (WGS) entry which is preliminary data.</text>
</comment>
<dbReference type="PANTHER" id="PTHR40055">
    <property type="entry name" value="TRANSCRIPTIONAL REGULATOR YGIV-RELATED"/>
    <property type="match status" value="1"/>
</dbReference>
<evidence type="ECO:0000313" key="2">
    <source>
        <dbReference type="EMBL" id="MBC8767449.1"/>
    </source>
</evidence>
<accession>A0ABR7QK69</accession>
<dbReference type="InterPro" id="IPR010499">
    <property type="entry name" value="AraC_E-bd"/>
</dbReference>
<name>A0ABR7QK69_9FLAO</name>
<protein>
    <submittedName>
        <fullName evidence="2">GyrI-like domain-containing protein</fullName>
    </submittedName>
</protein>
<dbReference type="PANTHER" id="PTHR40055:SF1">
    <property type="entry name" value="TRANSCRIPTIONAL REGULATOR YGIV-RELATED"/>
    <property type="match status" value="1"/>
</dbReference>
<proteinExistence type="predicted"/>
<dbReference type="SMART" id="SM00871">
    <property type="entry name" value="AraC_E_bind"/>
    <property type="match status" value="1"/>
</dbReference>
<dbReference type="SUPFAM" id="SSF55136">
    <property type="entry name" value="Probable bacterial effector-binding domain"/>
    <property type="match status" value="1"/>
</dbReference>
<dbReference type="EMBL" id="JACLHY010000003">
    <property type="protein sequence ID" value="MBC8767449.1"/>
    <property type="molecule type" value="Genomic_DNA"/>
</dbReference>
<dbReference type="Proteomes" id="UP000618952">
    <property type="component" value="Unassembled WGS sequence"/>
</dbReference>
<dbReference type="InterPro" id="IPR050908">
    <property type="entry name" value="SmbC-like"/>
</dbReference>
<keyword evidence="3" id="KW-1185">Reference proteome</keyword>
<feature type="domain" description="AraC effector-binding" evidence="1">
    <location>
        <begin position="1"/>
        <end position="158"/>
    </location>
</feature>
<dbReference type="Gene3D" id="3.20.80.10">
    <property type="entry name" value="Regulatory factor, effector binding domain"/>
    <property type="match status" value="1"/>
</dbReference>
<reference evidence="2 3" key="1">
    <citation type="submission" date="2020-08" db="EMBL/GenBank/DDBJ databases">
        <title>Arenibacter gaetbuli sp. nov., isolated from a sand dune.</title>
        <authorList>
            <person name="Park S."/>
            <person name="Yoon J.-H."/>
        </authorList>
    </citation>
    <scope>NUCLEOTIDE SEQUENCE [LARGE SCALE GENOMIC DNA]</scope>
    <source>
        <strain evidence="2 3">BSSL-BM3</strain>
    </source>
</reference>
<organism evidence="2 3">
    <name type="scientific">Arenibacter arenosicollis</name>
    <dbReference type="NCBI Taxonomy" id="2762274"/>
    <lineage>
        <taxon>Bacteria</taxon>
        <taxon>Pseudomonadati</taxon>
        <taxon>Bacteroidota</taxon>
        <taxon>Flavobacteriia</taxon>
        <taxon>Flavobacteriales</taxon>
        <taxon>Flavobacteriaceae</taxon>
        <taxon>Arenibacter</taxon>
    </lineage>
</organism>
<gene>
    <name evidence="2" type="ORF">H4O18_05540</name>
</gene>
<dbReference type="InterPro" id="IPR029442">
    <property type="entry name" value="GyrI-like"/>
</dbReference>
<sequence>MDPRIEEISEKKLIGNRLVMSLSEDRTKELWRGFMTRRKEIGNPVTTDLISMQVYDRLLSFSEFNDTTQFEKWAVVEVEDYKDLPNDMESYTLLGGLYAVFVHKGLPSDFPKMAQYIYGEWLPKSDYELDHREHFEVLGDKYRNNDPSSEEAIWVPIKRKN</sequence>